<dbReference type="AlphaFoldDB" id="A0A0V0HGQ7"/>
<feature type="region of interest" description="Disordered" evidence="1">
    <location>
        <begin position="46"/>
        <end position="70"/>
    </location>
</feature>
<evidence type="ECO:0000256" key="1">
    <source>
        <dbReference type="SAM" id="MobiDB-lite"/>
    </source>
</evidence>
<proteinExistence type="predicted"/>
<evidence type="ECO:0000313" key="2">
    <source>
        <dbReference type="EMBL" id="JAP19633.1"/>
    </source>
</evidence>
<sequence length="70" mass="8210">MSSEVVLLSQRRCLIRIYDFMDLIDSLFVHARAYSRLVELLDKKRGEQEPKGMVEDNSTLHLVDSTKRKK</sequence>
<name>A0A0V0HGQ7_SOLCH</name>
<organism evidence="2">
    <name type="scientific">Solanum chacoense</name>
    <name type="common">Chaco potato</name>
    <dbReference type="NCBI Taxonomy" id="4108"/>
    <lineage>
        <taxon>Eukaryota</taxon>
        <taxon>Viridiplantae</taxon>
        <taxon>Streptophyta</taxon>
        <taxon>Embryophyta</taxon>
        <taxon>Tracheophyta</taxon>
        <taxon>Spermatophyta</taxon>
        <taxon>Magnoliopsida</taxon>
        <taxon>eudicotyledons</taxon>
        <taxon>Gunneridae</taxon>
        <taxon>Pentapetalae</taxon>
        <taxon>asterids</taxon>
        <taxon>lamiids</taxon>
        <taxon>Solanales</taxon>
        <taxon>Solanaceae</taxon>
        <taxon>Solanoideae</taxon>
        <taxon>Solaneae</taxon>
        <taxon>Solanum</taxon>
    </lineage>
</organism>
<protein>
    <submittedName>
        <fullName evidence="2">Putative ovule protein</fullName>
    </submittedName>
</protein>
<accession>A0A0V0HGQ7</accession>
<reference evidence="2" key="1">
    <citation type="submission" date="2015-12" db="EMBL/GenBank/DDBJ databases">
        <title>Gene expression during late stages of embryo sac development: a critical building block for successful pollen-pistil interactions.</title>
        <authorList>
            <person name="Liu Y."/>
            <person name="Joly V."/>
            <person name="Sabar M."/>
            <person name="Matton D.P."/>
        </authorList>
    </citation>
    <scope>NUCLEOTIDE SEQUENCE</scope>
</reference>
<dbReference type="EMBL" id="GEDG01019808">
    <property type="protein sequence ID" value="JAP19633.1"/>
    <property type="molecule type" value="Transcribed_RNA"/>
</dbReference>